<organism evidence="10 11">
    <name type="scientific">Sinanodonta woodiana</name>
    <name type="common">Chinese pond mussel</name>
    <name type="synonym">Anodonta woodiana</name>
    <dbReference type="NCBI Taxonomy" id="1069815"/>
    <lineage>
        <taxon>Eukaryota</taxon>
        <taxon>Metazoa</taxon>
        <taxon>Spiralia</taxon>
        <taxon>Lophotrochozoa</taxon>
        <taxon>Mollusca</taxon>
        <taxon>Bivalvia</taxon>
        <taxon>Autobranchia</taxon>
        <taxon>Heteroconchia</taxon>
        <taxon>Palaeoheterodonta</taxon>
        <taxon>Unionida</taxon>
        <taxon>Unionoidea</taxon>
        <taxon>Unionidae</taxon>
        <taxon>Unioninae</taxon>
        <taxon>Sinanodonta</taxon>
    </lineage>
</organism>
<dbReference type="Gene3D" id="1.20.1070.10">
    <property type="entry name" value="Rhodopsin 7-helix transmembrane proteins"/>
    <property type="match status" value="1"/>
</dbReference>
<dbReference type="PRINTS" id="PR02001">
    <property type="entry name" value="GCR1CAMPR"/>
</dbReference>
<feature type="transmembrane region" description="Helical" evidence="8">
    <location>
        <begin position="94"/>
        <end position="119"/>
    </location>
</feature>
<dbReference type="Pfam" id="PF05462">
    <property type="entry name" value="Dicty_CAR"/>
    <property type="match status" value="1"/>
</dbReference>
<dbReference type="GO" id="GO:0016020">
    <property type="term" value="C:membrane"/>
    <property type="evidence" value="ECO:0007669"/>
    <property type="project" value="UniProtKB-SubCell"/>
</dbReference>
<accession>A0ABD3UET4</accession>
<dbReference type="SUPFAM" id="SSF81321">
    <property type="entry name" value="Family A G protein-coupled receptor-like"/>
    <property type="match status" value="1"/>
</dbReference>
<feature type="transmembrane region" description="Helical" evidence="8">
    <location>
        <begin position="131"/>
        <end position="151"/>
    </location>
</feature>
<comment type="subcellular location">
    <subcellularLocation>
        <location evidence="1">Membrane</location>
        <topology evidence="1">Multi-pass membrane protein</topology>
    </subcellularLocation>
</comment>
<evidence type="ECO:0000256" key="1">
    <source>
        <dbReference type="ARBA" id="ARBA00004141"/>
    </source>
</evidence>
<keyword evidence="3 8" id="KW-1133">Transmembrane helix</keyword>
<feature type="transmembrane region" description="Helical" evidence="8">
    <location>
        <begin position="171"/>
        <end position="192"/>
    </location>
</feature>
<dbReference type="AlphaFoldDB" id="A0ABD3UET4"/>
<evidence type="ECO:0000256" key="4">
    <source>
        <dbReference type="ARBA" id="ARBA00023040"/>
    </source>
</evidence>
<evidence type="ECO:0000256" key="6">
    <source>
        <dbReference type="ARBA" id="ARBA00023170"/>
    </source>
</evidence>
<keyword evidence="5 8" id="KW-0472">Membrane</keyword>
<feature type="transmembrane region" description="Helical" evidence="8">
    <location>
        <begin position="225"/>
        <end position="241"/>
    </location>
</feature>
<proteinExistence type="predicted"/>
<dbReference type="Proteomes" id="UP001634394">
    <property type="component" value="Unassembled WGS sequence"/>
</dbReference>
<evidence type="ECO:0000256" key="7">
    <source>
        <dbReference type="ARBA" id="ARBA00023224"/>
    </source>
</evidence>
<evidence type="ECO:0000259" key="9">
    <source>
        <dbReference type="PROSITE" id="PS50261"/>
    </source>
</evidence>
<reference evidence="10 11" key="1">
    <citation type="submission" date="2024-11" db="EMBL/GenBank/DDBJ databases">
        <title>Chromosome-level genome assembly of the freshwater bivalve Anodonta woodiana.</title>
        <authorList>
            <person name="Chen X."/>
        </authorList>
    </citation>
    <scope>NUCLEOTIDE SEQUENCE [LARGE SCALE GENOMIC DNA]</scope>
    <source>
        <strain evidence="10">MN2024</strain>
        <tissue evidence="10">Gills</tissue>
    </source>
</reference>
<evidence type="ECO:0000313" key="10">
    <source>
        <dbReference type="EMBL" id="KAL3846895.1"/>
    </source>
</evidence>
<dbReference type="PROSITE" id="PS50261">
    <property type="entry name" value="G_PROTEIN_RECEP_F2_4"/>
    <property type="match status" value="1"/>
</dbReference>
<evidence type="ECO:0000256" key="3">
    <source>
        <dbReference type="ARBA" id="ARBA00022989"/>
    </source>
</evidence>
<comment type="caution">
    <text evidence="10">The sequence shown here is derived from an EMBL/GenBank/DDBJ whole genome shotgun (WGS) entry which is preliminary data.</text>
</comment>
<dbReference type="PANTHER" id="PTHR23112">
    <property type="entry name" value="G PROTEIN-COUPLED RECEPTOR 157-RELATED"/>
    <property type="match status" value="1"/>
</dbReference>
<keyword evidence="2 8" id="KW-0812">Transmembrane</keyword>
<dbReference type="EMBL" id="JBJQND010000016">
    <property type="protein sequence ID" value="KAL3846895.1"/>
    <property type="molecule type" value="Genomic_DNA"/>
</dbReference>
<keyword evidence="4" id="KW-0297">G-protein coupled receptor</keyword>
<dbReference type="PRINTS" id="PR02000">
    <property type="entry name" value="GCR1PLANT"/>
</dbReference>
<feature type="transmembrane region" description="Helical" evidence="8">
    <location>
        <begin position="253"/>
        <end position="276"/>
    </location>
</feature>
<feature type="transmembrane region" description="Helical" evidence="8">
    <location>
        <begin position="35"/>
        <end position="53"/>
    </location>
</feature>
<dbReference type="InterPro" id="IPR022340">
    <property type="entry name" value="GPCR_GCR1_put"/>
</dbReference>
<dbReference type="PANTHER" id="PTHR23112:SF43">
    <property type="entry name" value="CYCLIC AMP RECEPTOR-LIKE PROTEIN A"/>
    <property type="match status" value="1"/>
</dbReference>
<evidence type="ECO:0000256" key="8">
    <source>
        <dbReference type="SAM" id="Phobius"/>
    </source>
</evidence>
<evidence type="ECO:0000256" key="5">
    <source>
        <dbReference type="ARBA" id="ARBA00023136"/>
    </source>
</evidence>
<gene>
    <name evidence="10" type="ORF">ACJMK2_017847</name>
</gene>
<evidence type="ECO:0000256" key="2">
    <source>
        <dbReference type="ARBA" id="ARBA00022692"/>
    </source>
</evidence>
<name>A0ABD3UET4_SINWO</name>
<sequence>MAGNTTTPNTNSGNMCYLFPDNPSQCDVVINVRRAMSSISLFGCVFMIFVIWLFKKYAAFAQRLILYLSIAAAFMCISYLMGELHPDGILCDFQAWWMTFFDWSVLLWVVCITFNLYMNAVWGKITEKYEWLYHLVCWSTSLLFSCLPFIGDHYGPAGAWCWIKDDWQWRLGIWYGPLIALILLMFVVYVYMTCTLNRRVARWEGIYDPDTERSKQLLRDDIKPLRAYPFVYLAVTIFPLVNRIQNAIDPSHAIFPLVLLASITVPLHGALNALVFGMDRETFKRLTPLHIKMAFQNHFKRGGEIHEFPSEEVTEY</sequence>
<dbReference type="InterPro" id="IPR022343">
    <property type="entry name" value="GCR1-cAMP_receptor"/>
</dbReference>
<dbReference type="GO" id="GO:0004930">
    <property type="term" value="F:G protein-coupled receptor activity"/>
    <property type="evidence" value="ECO:0007669"/>
    <property type="project" value="UniProtKB-KW"/>
</dbReference>
<protein>
    <recommendedName>
        <fullName evidence="9">G-protein coupled receptors family 2 profile 2 domain-containing protein</fullName>
    </recommendedName>
</protein>
<evidence type="ECO:0000313" key="11">
    <source>
        <dbReference type="Proteomes" id="UP001634394"/>
    </source>
</evidence>
<keyword evidence="7" id="KW-0807">Transducer</keyword>
<feature type="transmembrane region" description="Helical" evidence="8">
    <location>
        <begin position="65"/>
        <end position="82"/>
    </location>
</feature>
<dbReference type="InterPro" id="IPR017981">
    <property type="entry name" value="GPCR_2-like_7TM"/>
</dbReference>
<keyword evidence="11" id="KW-1185">Reference proteome</keyword>
<keyword evidence="6" id="KW-0675">Receptor</keyword>
<feature type="domain" description="G-protein coupled receptors family 2 profile 2" evidence="9">
    <location>
        <begin position="29"/>
        <end position="199"/>
    </location>
</feature>